<dbReference type="AlphaFoldDB" id="C0QJS2"/>
<dbReference type="EMBL" id="CP001087">
    <property type="protein sequence ID" value="ACN13925.1"/>
    <property type="molecule type" value="Genomic_DNA"/>
</dbReference>
<sequence>MISGKVKYSIQIALMLVVFFMVLAGLIFKFVGDLRSESIKKHAEQIEQEKRKAEFVATIEEQYKQMKKLYQEGEYDQVIKVIKVFSDHGKSDYKDLPEIKREIRRLHLEKKLDFIPKINLEAHMNFLKKEGIEKDTSTQVFIRTPRYGQYFYPSDFPIQLEGSALSLNGDFSDDIIWTSSINGNLGTGKSLSVRLSFGDHKIIATGTNGITTGTMGTLIHVVTEPEFMKKHRRN</sequence>
<keyword evidence="3" id="KW-1185">Reference proteome</keyword>
<keyword evidence="1" id="KW-1133">Transmembrane helix</keyword>
<keyword evidence="1" id="KW-0472">Membrane</keyword>
<keyword evidence="1" id="KW-0812">Transmembrane</keyword>
<reference evidence="2 3" key="1">
    <citation type="journal article" date="2009" name="Environ. Microbiol.">
        <title>Genome sequence of Desulfobacterium autotrophicum HRM2, a marine sulfate reducer oxidizing organic carbon completely to carbon dioxide.</title>
        <authorList>
            <person name="Strittmatter A.W."/>
            <person name="Liesegang H."/>
            <person name="Rabus R."/>
            <person name="Decker I."/>
            <person name="Amann J."/>
            <person name="Andres S."/>
            <person name="Henne A."/>
            <person name="Fricke W.F."/>
            <person name="Martinez-Arias R."/>
            <person name="Bartels D."/>
            <person name="Goesmann A."/>
            <person name="Krause L."/>
            <person name="Puehler A."/>
            <person name="Klenk H.P."/>
            <person name="Richter M."/>
            <person name="Schuler M."/>
            <person name="Gloeckner F.O."/>
            <person name="Meyerdierks A."/>
            <person name="Gottschalk G."/>
            <person name="Amann R."/>
        </authorList>
    </citation>
    <scope>NUCLEOTIDE SEQUENCE [LARGE SCALE GENOMIC DNA]</scope>
    <source>
        <strain evidence="3">ATCC 43914 / DSM 3382 / HRM2</strain>
    </source>
</reference>
<dbReference type="eggNOG" id="ENOG5033ZTP">
    <property type="taxonomic scope" value="Bacteria"/>
</dbReference>
<feature type="transmembrane region" description="Helical" evidence="1">
    <location>
        <begin position="12"/>
        <end position="31"/>
    </location>
</feature>
<dbReference type="HOGENOM" id="CLU_1183514_0_0_7"/>
<evidence type="ECO:0000256" key="1">
    <source>
        <dbReference type="SAM" id="Phobius"/>
    </source>
</evidence>
<evidence type="ECO:0000313" key="2">
    <source>
        <dbReference type="EMBL" id="ACN13925.1"/>
    </source>
</evidence>
<protein>
    <submittedName>
        <fullName evidence="2">Uncharacterized protein</fullName>
    </submittedName>
</protein>
<organism evidence="2 3">
    <name type="scientific">Desulforapulum autotrophicum (strain ATCC 43914 / DSM 3382 / VKM B-1955 / HRM2)</name>
    <name type="common">Desulfobacterium autotrophicum</name>
    <dbReference type="NCBI Taxonomy" id="177437"/>
    <lineage>
        <taxon>Bacteria</taxon>
        <taxon>Pseudomonadati</taxon>
        <taxon>Thermodesulfobacteriota</taxon>
        <taxon>Desulfobacteria</taxon>
        <taxon>Desulfobacterales</taxon>
        <taxon>Desulfobacteraceae</taxon>
        <taxon>Desulforapulum</taxon>
    </lineage>
</organism>
<accession>C0QJS2</accession>
<gene>
    <name evidence="2" type="ordered locus">HRM2_08120</name>
</gene>
<name>C0QJS2_DESAH</name>
<dbReference type="OrthoDB" id="9981397at2"/>
<evidence type="ECO:0000313" key="3">
    <source>
        <dbReference type="Proteomes" id="UP000000442"/>
    </source>
</evidence>
<proteinExistence type="predicted"/>
<dbReference type="Proteomes" id="UP000000442">
    <property type="component" value="Chromosome"/>
</dbReference>
<dbReference type="KEGG" id="dat:HRM2_08120"/>